<dbReference type="EMBL" id="SEYY01005223">
    <property type="protein sequence ID" value="KAB7503408.1"/>
    <property type="molecule type" value="Genomic_DNA"/>
</dbReference>
<dbReference type="Proteomes" id="UP000326759">
    <property type="component" value="Unassembled WGS sequence"/>
</dbReference>
<dbReference type="AlphaFoldDB" id="A0A5N5TBG4"/>
<sequence>MTFSYLELVILFFGIQISILPLTKGYGGPFYEKLTQQDLDETFNKIDETPKASHVIVLKEPVYLIVAPRIVRAGQLYRLVVNVLPPSPSLMVVATLFKDNIQVDVVEKECSRDEPQIFQIMVPPSSGYGHYRLKLEGNEMVGSLVLPSATKQTLYSVPEEQLIFIQLEKKIYSQGSTGAINLDFPLSRETEMGQWKIRVEATNSFSEEYFTVEEFVDPLFEIAVDVPSFLPSSSKFLEGTVSANYSSGAPLAGEVTIKMALKPLTDHNIPYYGTKPITVERRRKFNGFFKFRFQLDDFQDLLSWSDGLEVRIMAYVKDFLLESSDMGFGTLRIFPSGINLDFLGDSPFIIRPSMPFQYYLIASSRDGSHVSKDLLRHHRLHVTPEVRFKSSKVMRLKSRALKMAHDQYGLWRGEIDLTGEI</sequence>
<feature type="domain" description="Macroglobulin" evidence="1">
    <location>
        <begin position="214"/>
        <end position="299"/>
    </location>
</feature>
<dbReference type="Pfam" id="PF17791">
    <property type="entry name" value="MG3"/>
    <property type="match status" value="1"/>
</dbReference>
<organism evidence="2 3">
    <name type="scientific">Armadillidium nasatum</name>
    <dbReference type="NCBI Taxonomy" id="96803"/>
    <lineage>
        <taxon>Eukaryota</taxon>
        <taxon>Metazoa</taxon>
        <taxon>Ecdysozoa</taxon>
        <taxon>Arthropoda</taxon>
        <taxon>Crustacea</taxon>
        <taxon>Multicrustacea</taxon>
        <taxon>Malacostraca</taxon>
        <taxon>Eumalacostraca</taxon>
        <taxon>Peracarida</taxon>
        <taxon>Isopoda</taxon>
        <taxon>Oniscidea</taxon>
        <taxon>Crinocheta</taxon>
        <taxon>Armadillidiidae</taxon>
        <taxon>Armadillidium</taxon>
    </lineage>
</organism>
<dbReference type="InterPro" id="IPR041555">
    <property type="entry name" value="MG3"/>
</dbReference>
<accession>A0A5N5TBG4</accession>
<dbReference type="PANTHER" id="PTHR11412">
    <property type="entry name" value="MACROGLOBULIN / COMPLEMENT"/>
    <property type="match status" value="1"/>
</dbReference>
<feature type="non-terminal residue" evidence="2">
    <location>
        <position position="421"/>
    </location>
</feature>
<dbReference type="InterPro" id="IPR050473">
    <property type="entry name" value="A2M/Complement_sys"/>
</dbReference>
<proteinExistence type="predicted"/>
<dbReference type="OrthoDB" id="6373041at2759"/>
<keyword evidence="3" id="KW-1185">Reference proteome</keyword>
<protein>
    <submittedName>
        <fullName evidence="2">Antigen</fullName>
    </submittedName>
</protein>
<dbReference type="Gene3D" id="2.60.40.1930">
    <property type="match status" value="1"/>
</dbReference>
<dbReference type="PANTHER" id="PTHR11412:SF172">
    <property type="entry name" value="LD23292P"/>
    <property type="match status" value="1"/>
</dbReference>
<name>A0A5N5TBG4_9CRUS</name>
<evidence type="ECO:0000259" key="1">
    <source>
        <dbReference type="Pfam" id="PF17791"/>
    </source>
</evidence>
<evidence type="ECO:0000313" key="3">
    <source>
        <dbReference type="Proteomes" id="UP000326759"/>
    </source>
</evidence>
<gene>
    <name evidence="2" type="ORF">Anas_08854</name>
</gene>
<reference evidence="2 3" key="1">
    <citation type="journal article" date="2019" name="PLoS Biol.">
        <title>Sex chromosomes control vertical transmission of feminizing Wolbachia symbionts in an isopod.</title>
        <authorList>
            <person name="Becking T."/>
            <person name="Chebbi M.A."/>
            <person name="Giraud I."/>
            <person name="Moumen B."/>
            <person name="Laverre T."/>
            <person name="Caubet Y."/>
            <person name="Peccoud J."/>
            <person name="Gilbert C."/>
            <person name="Cordaux R."/>
        </authorList>
    </citation>
    <scope>NUCLEOTIDE SEQUENCE [LARGE SCALE GENOMIC DNA]</scope>
    <source>
        <strain evidence="2">ANa2</strain>
        <tissue evidence="2">Whole body excluding digestive tract and cuticle</tissue>
    </source>
</reference>
<evidence type="ECO:0000313" key="2">
    <source>
        <dbReference type="EMBL" id="KAB7503408.1"/>
    </source>
</evidence>
<comment type="caution">
    <text evidence="2">The sequence shown here is derived from an EMBL/GenBank/DDBJ whole genome shotgun (WGS) entry which is preliminary data.</text>
</comment>